<dbReference type="AlphaFoldDB" id="A0A7S1XYI4"/>
<reference evidence="1" key="1">
    <citation type="submission" date="2021-01" db="EMBL/GenBank/DDBJ databases">
        <authorList>
            <person name="Corre E."/>
            <person name="Pelletier E."/>
            <person name="Niang G."/>
            <person name="Scheremetjew M."/>
            <person name="Finn R."/>
            <person name="Kale V."/>
            <person name="Holt S."/>
            <person name="Cochrane G."/>
            <person name="Meng A."/>
            <person name="Brown T."/>
            <person name="Cohen L."/>
        </authorList>
    </citation>
    <scope>NUCLEOTIDE SEQUENCE</scope>
    <source>
        <strain evidence="1">CCMP2877</strain>
    </source>
</reference>
<sequence>MTATRWPRRTLTLARTRTLALALALSLCLSLTLPPIWALALAPGAPVAPVPRVLTLAAAEHAFDSCDDPARRSLEATATALCAEECVFVGLDVSKTATGYAALDGRGAVIEWGALVPPRSCTDIVQVRMDG</sequence>
<proteinExistence type="predicted"/>
<dbReference type="EMBL" id="HBGJ01039406">
    <property type="protein sequence ID" value="CAD9266386.1"/>
    <property type="molecule type" value="Transcribed_RNA"/>
</dbReference>
<organism evidence="1">
    <name type="scientific">Phaeomonas parva</name>
    <dbReference type="NCBI Taxonomy" id="124430"/>
    <lineage>
        <taxon>Eukaryota</taxon>
        <taxon>Sar</taxon>
        <taxon>Stramenopiles</taxon>
        <taxon>Ochrophyta</taxon>
        <taxon>Pinguiophyceae</taxon>
        <taxon>Pinguiochrysidales</taxon>
        <taxon>Pinguiochrysidaceae</taxon>
        <taxon>Phaeomonas</taxon>
    </lineage>
</organism>
<protein>
    <submittedName>
        <fullName evidence="1">Uncharacterized protein</fullName>
    </submittedName>
</protein>
<accession>A0A7S1XYI4</accession>
<gene>
    <name evidence="1" type="ORF">PPAR1163_LOCUS24811</name>
</gene>
<evidence type="ECO:0000313" key="1">
    <source>
        <dbReference type="EMBL" id="CAD9266386.1"/>
    </source>
</evidence>
<name>A0A7S1XYI4_9STRA</name>